<comment type="caution">
    <text evidence="8">The sequence shown here is derived from an EMBL/GenBank/DDBJ whole genome shotgun (WGS) entry which is preliminary data.</text>
</comment>
<dbReference type="GO" id="GO:0043531">
    <property type="term" value="F:ADP binding"/>
    <property type="evidence" value="ECO:0007669"/>
    <property type="project" value="InterPro"/>
</dbReference>
<evidence type="ECO:0000256" key="3">
    <source>
        <dbReference type="ARBA" id="ARBA00022737"/>
    </source>
</evidence>
<keyword evidence="3" id="KW-0677">Repeat</keyword>
<proteinExistence type="predicted"/>
<evidence type="ECO:0000256" key="6">
    <source>
        <dbReference type="ARBA" id="ARBA00047304"/>
    </source>
</evidence>
<dbReference type="FunFam" id="3.40.50.10140:FF:000007">
    <property type="entry name" value="Disease resistance protein (TIR-NBS-LRR class)"/>
    <property type="match status" value="1"/>
</dbReference>
<dbReference type="InterPro" id="IPR035897">
    <property type="entry name" value="Toll_tir_struct_dom_sf"/>
</dbReference>
<dbReference type="EC" id="3.2.2.6" evidence="1"/>
<keyword evidence="9" id="KW-1185">Reference proteome</keyword>
<dbReference type="SUPFAM" id="SSF52058">
    <property type="entry name" value="L domain-like"/>
    <property type="match status" value="1"/>
</dbReference>
<dbReference type="Pfam" id="PF00931">
    <property type="entry name" value="NB-ARC"/>
    <property type="match status" value="1"/>
</dbReference>
<evidence type="ECO:0000256" key="1">
    <source>
        <dbReference type="ARBA" id="ARBA00011982"/>
    </source>
</evidence>
<accession>A0A8K0HMX4</accession>
<gene>
    <name evidence="8" type="ORF">FNV43_RR00464</name>
</gene>
<feature type="domain" description="TIR" evidence="7">
    <location>
        <begin position="13"/>
        <end position="165"/>
    </location>
</feature>
<evidence type="ECO:0000256" key="5">
    <source>
        <dbReference type="ARBA" id="ARBA00023027"/>
    </source>
</evidence>
<comment type="catalytic activity">
    <reaction evidence="6">
        <text>NAD(+) + H2O = ADP-D-ribose + nicotinamide + H(+)</text>
        <dbReference type="Rhea" id="RHEA:16301"/>
        <dbReference type="ChEBI" id="CHEBI:15377"/>
        <dbReference type="ChEBI" id="CHEBI:15378"/>
        <dbReference type="ChEBI" id="CHEBI:17154"/>
        <dbReference type="ChEBI" id="CHEBI:57540"/>
        <dbReference type="ChEBI" id="CHEBI:57967"/>
        <dbReference type="EC" id="3.2.2.6"/>
    </reaction>
    <physiologicalReaction direction="left-to-right" evidence="6">
        <dbReference type="Rhea" id="RHEA:16302"/>
    </physiologicalReaction>
</comment>
<dbReference type="Proteomes" id="UP000796880">
    <property type="component" value="Unassembled WGS sequence"/>
</dbReference>
<dbReference type="AlphaFoldDB" id="A0A8K0HMX4"/>
<evidence type="ECO:0000256" key="2">
    <source>
        <dbReference type="ARBA" id="ARBA00022614"/>
    </source>
</evidence>
<dbReference type="PANTHER" id="PTHR11017">
    <property type="entry name" value="LEUCINE-RICH REPEAT-CONTAINING PROTEIN"/>
    <property type="match status" value="1"/>
</dbReference>
<dbReference type="Gene3D" id="3.40.50.10140">
    <property type="entry name" value="Toll/interleukin-1 receptor homology (TIR) domain"/>
    <property type="match status" value="1"/>
</dbReference>
<organism evidence="8 9">
    <name type="scientific">Rhamnella rubrinervis</name>
    <dbReference type="NCBI Taxonomy" id="2594499"/>
    <lineage>
        <taxon>Eukaryota</taxon>
        <taxon>Viridiplantae</taxon>
        <taxon>Streptophyta</taxon>
        <taxon>Embryophyta</taxon>
        <taxon>Tracheophyta</taxon>
        <taxon>Spermatophyta</taxon>
        <taxon>Magnoliopsida</taxon>
        <taxon>eudicotyledons</taxon>
        <taxon>Gunneridae</taxon>
        <taxon>Pentapetalae</taxon>
        <taxon>rosids</taxon>
        <taxon>fabids</taxon>
        <taxon>Rosales</taxon>
        <taxon>Rhamnaceae</taxon>
        <taxon>rhamnoid group</taxon>
        <taxon>Rhamneae</taxon>
        <taxon>Rhamnella</taxon>
    </lineage>
</organism>
<reference evidence="8" key="1">
    <citation type="submission" date="2020-03" db="EMBL/GenBank/DDBJ databases">
        <title>A high-quality chromosome-level genome assembly of a woody plant with both climbing and erect habits, Rhamnella rubrinervis.</title>
        <authorList>
            <person name="Lu Z."/>
            <person name="Yang Y."/>
            <person name="Zhu X."/>
            <person name="Sun Y."/>
        </authorList>
    </citation>
    <scope>NUCLEOTIDE SEQUENCE</scope>
    <source>
        <strain evidence="8">BYM</strain>
        <tissue evidence="8">Leaf</tissue>
    </source>
</reference>
<dbReference type="Gene3D" id="3.80.10.10">
    <property type="entry name" value="Ribonuclease Inhibitor"/>
    <property type="match status" value="1"/>
</dbReference>
<dbReference type="InterPro" id="IPR044974">
    <property type="entry name" value="Disease_R_plants"/>
</dbReference>
<dbReference type="GO" id="GO:0006952">
    <property type="term" value="P:defense response"/>
    <property type="evidence" value="ECO:0007669"/>
    <property type="project" value="InterPro"/>
</dbReference>
<dbReference type="Pfam" id="PF23282">
    <property type="entry name" value="WHD_ROQ1"/>
    <property type="match status" value="1"/>
</dbReference>
<dbReference type="InterPro" id="IPR058192">
    <property type="entry name" value="WHD_ROQ1-like"/>
</dbReference>
<dbReference type="InterPro" id="IPR032675">
    <property type="entry name" value="LRR_dom_sf"/>
</dbReference>
<sequence length="950" mass="109356">MASSPFSSAIEEKRYDVFLSFRGEDIRSGFATDLYQALRDKQILTFMDHRLKRGDEIEPTLWKTIDESTISVVIFSENYTTSAWCLDELVHILDCKKRNGQIVMPIFYGIDPSIVRREEGSYKVAFAELEGRFKDRMEKALIFFNCARPENELIKKTVEDVLLELPKYSLWNTENCKGRLFAIQERMEKIENLLDIECSIDVRIIGIWGMGGIGKTTLASAVFQKFAYSHFEGRFYVWDVRQQYETKGPNKLRTKLLTQLFNDENALISMDTPLVGSPFIQDRLRRKKVLIVLDDVDSSVQLKTLVEGYYQLAPGSRIIVTSRNKQVLVKVADGICKVEGLNDVESVKLFHLHAFGRNSYPTEYYETLSERVASYADGNPLALKALGSFLHSKSEEEWESELEKLKRVPNNDILKVLRISYVGLDDEGIKNIFLDITCFFDKPFTREYAESILDGGDSSAKIGIRVLTDKSLLEISHKKNYLRMHDLIRQMGWSVVSDEHREPRNRSRLFDANDVCHVLEKNTGTASIEGILLNMSEMKRDVMMSSAAFSKMCNLRFLKIYCDNIDSNKFKFYLQIYRGLESLVSNELRYFQWDFYSLESLPSGFTEENLVKLILRRSHLKQLENHVVKAPNLESINLEGCTSLFHALSSFQNLHKLTHLNLKGCNKLREIVEISGRRGHLDIVQNLSKNICHLNFTLLNSFITEDCKDIEYLPESLCELSRLSDLDLGNCSKLQKLPPCPLGLKHCTSLETISSKTNKSYLMVEEGLKLDNSSKLDQSTQNFVANSAIFFMFHGKSHEHMSSREKIYFCSWYRGDEIPNEFSYQSMGSSMNIKLPVCWNSNDFLGVAFCIVFDQSKADTITYVEIHYEIDDGHACNGGRTLLGKSEIRLDHVLMWYCIKDMFTCSSEVSFKVWPMFRRATNLEESVDLGSDYCNIKKWGIRLIYKNDLK</sequence>
<dbReference type="SUPFAM" id="SSF52200">
    <property type="entry name" value="Toll/Interleukin receptor TIR domain"/>
    <property type="match status" value="1"/>
</dbReference>
<dbReference type="EMBL" id="VOIH02000001">
    <property type="protein sequence ID" value="KAF3455822.1"/>
    <property type="molecule type" value="Genomic_DNA"/>
</dbReference>
<dbReference type="Gene3D" id="3.40.50.300">
    <property type="entry name" value="P-loop containing nucleotide triphosphate hydrolases"/>
    <property type="match status" value="1"/>
</dbReference>
<dbReference type="InterPro" id="IPR002182">
    <property type="entry name" value="NB-ARC"/>
</dbReference>
<dbReference type="OrthoDB" id="1357022at2759"/>
<keyword evidence="2" id="KW-0433">Leucine-rich repeat</keyword>
<dbReference type="InterPro" id="IPR042197">
    <property type="entry name" value="Apaf_helical"/>
</dbReference>
<dbReference type="InterPro" id="IPR027417">
    <property type="entry name" value="P-loop_NTPase"/>
</dbReference>
<evidence type="ECO:0000256" key="4">
    <source>
        <dbReference type="ARBA" id="ARBA00022801"/>
    </source>
</evidence>
<dbReference type="PRINTS" id="PR00364">
    <property type="entry name" value="DISEASERSIST"/>
</dbReference>
<dbReference type="Gene3D" id="1.10.8.430">
    <property type="entry name" value="Helical domain of apoptotic protease-activating factors"/>
    <property type="match status" value="1"/>
</dbReference>
<dbReference type="PROSITE" id="PS50104">
    <property type="entry name" value="TIR"/>
    <property type="match status" value="1"/>
</dbReference>
<dbReference type="Pfam" id="PF01582">
    <property type="entry name" value="TIR"/>
    <property type="match status" value="1"/>
</dbReference>
<evidence type="ECO:0000313" key="9">
    <source>
        <dbReference type="Proteomes" id="UP000796880"/>
    </source>
</evidence>
<dbReference type="SMART" id="SM00255">
    <property type="entry name" value="TIR"/>
    <property type="match status" value="1"/>
</dbReference>
<keyword evidence="4" id="KW-0378">Hydrolase</keyword>
<dbReference type="GO" id="GO:0061809">
    <property type="term" value="F:NAD+ nucleosidase activity, cyclic ADP-ribose generating"/>
    <property type="evidence" value="ECO:0007669"/>
    <property type="project" value="UniProtKB-EC"/>
</dbReference>
<dbReference type="GO" id="GO:0007165">
    <property type="term" value="P:signal transduction"/>
    <property type="evidence" value="ECO:0007669"/>
    <property type="project" value="InterPro"/>
</dbReference>
<dbReference type="SUPFAM" id="SSF52540">
    <property type="entry name" value="P-loop containing nucleoside triphosphate hydrolases"/>
    <property type="match status" value="1"/>
</dbReference>
<dbReference type="InterPro" id="IPR045344">
    <property type="entry name" value="C-JID"/>
</dbReference>
<keyword evidence="5" id="KW-0520">NAD</keyword>
<dbReference type="Pfam" id="PF20160">
    <property type="entry name" value="C-JID"/>
    <property type="match status" value="1"/>
</dbReference>
<protein>
    <recommendedName>
        <fullName evidence="1">ADP-ribosyl cyclase/cyclic ADP-ribose hydrolase</fullName>
        <ecNumber evidence="1">3.2.2.6</ecNumber>
    </recommendedName>
</protein>
<evidence type="ECO:0000259" key="7">
    <source>
        <dbReference type="PROSITE" id="PS50104"/>
    </source>
</evidence>
<dbReference type="InterPro" id="IPR000157">
    <property type="entry name" value="TIR_dom"/>
</dbReference>
<evidence type="ECO:0000313" key="8">
    <source>
        <dbReference type="EMBL" id="KAF3455822.1"/>
    </source>
</evidence>
<dbReference type="PANTHER" id="PTHR11017:SF479">
    <property type="entry name" value="DISEASE RESISTANCE PROTEIN (TIR-NBS-LRR CLASS) FAMILY"/>
    <property type="match status" value="1"/>
</dbReference>
<name>A0A8K0HMX4_9ROSA</name>